<dbReference type="Proteomes" id="UP000239297">
    <property type="component" value="Unassembled WGS sequence"/>
</dbReference>
<protein>
    <submittedName>
        <fullName evidence="5">LacI family transcriptional regulator</fullName>
    </submittedName>
</protein>
<organism evidence="5 6">
    <name type="scientific">Arthrobacter pityocampae</name>
    <dbReference type="NCBI Taxonomy" id="547334"/>
    <lineage>
        <taxon>Bacteria</taxon>
        <taxon>Bacillati</taxon>
        <taxon>Actinomycetota</taxon>
        <taxon>Actinomycetes</taxon>
        <taxon>Micrococcales</taxon>
        <taxon>Micrococcaceae</taxon>
        <taxon>Arthrobacter</taxon>
    </lineage>
</organism>
<dbReference type="InterPro" id="IPR028082">
    <property type="entry name" value="Peripla_BP_I"/>
</dbReference>
<dbReference type="OrthoDB" id="2854648at2"/>
<comment type="caution">
    <text evidence="5">The sequence shown here is derived from an EMBL/GenBank/DDBJ whole genome shotgun (WGS) entry which is preliminary data.</text>
</comment>
<dbReference type="AlphaFoldDB" id="A0A2S5ITV6"/>
<feature type="domain" description="HTH lacI-type" evidence="4">
    <location>
        <begin position="4"/>
        <end position="58"/>
    </location>
</feature>
<dbReference type="GO" id="GO:0003700">
    <property type="term" value="F:DNA-binding transcription factor activity"/>
    <property type="evidence" value="ECO:0007669"/>
    <property type="project" value="TreeGrafter"/>
</dbReference>
<keyword evidence="1" id="KW-0805">Transcription regulation</keyword>
<dbReference type="Pfam" id="PF13377">
    <property type="entry name" value="Peripla_BP_3"/>
    <property type="match status" value="1"/>
</dbReference>
<dbReference type="PROSITE" id="PS50932">
    <property type="entry name" value="HTH_LACI_2"/>
    <property type="match status" value="1"/>
</dbReference>
<dbReference type="EMBL" id="PRKW01000007">
    <property type="protein sequence ID" value="PPB47967.1"/>
    <property type="molecule type" value="Genomic_DNA"/>
</dbReference>
<dbReference type="SMART" id="SM00354">
    <property type="entry name" value="HTH_LACI"/>
    <property type="match status" value="1"/>
</dbReference>
<dbReference type="PROSITE" id="PS00356">
    <property type="entry name" value="HTH_LACI_1"/>
    <property type="match status" value="1"/>
</dbReference>
<dbReference type="InterPro" id="IPR046335">
    <property type="entry name" value="LacI/GalR-like_sensor"/>
</dbReference>
<name>A0A2S5ITV6_9MICC</name>
<sequence length="343" mass="37310">MKKVRLADVADLAGVSMKTVSNVVHNYPHVTPEMRRKVQQAIDDLGYRPNLTARRLATGKTGMIALAIPEIDHPYFSELSRYIAEEASRLGYRVIVEQTLSNPEAERAVLNDREAGLVDGVIFHPVRMQSMEVARLQRDVPVVLLGESTMPVTADHVMIDNVVAAQEGVRHLVGEGRRRIAFLGMVSGDTTGSTDQRLLGYQQGLVDAGMTPDPDLVLSVSDFTPEESSRAVAHALASGVAFDGLVCRDDRFATGALFALRQAGVQVPRDVAVVGWDDTELGRWASPPLTSIAPDKRELAATALALLRERIDGYHGIGRHRIVSHALTIRESAPLGAPAFQSR</sequence>
<dbReference type="PANTHER" id="PTHR30146">
    <property type="entry name" value="LACI-RELATED TRANSCRIPTIONAL REPRESSOR"/>
    <property type="match status" value="1"/>
</dbReference>
<evidence type="ECO:0000313" key="5">
    <source>
        <dbReference type="EMBL" id="PPB47967.1"/>
    </source>
</evidence>
<reference evidence="5 6" key="1">
    <citation type="journal article" date="2014" name="Int. J. Syst. Evol. Microbiol.">
        <title>Arthrobacter pityocampae sp. nov., isolated from Thaumetopoea pityocampa (Lep., Thaumetopoeidae).</title>
        <authorList>
            <person name="Ince I.A."/>
            <person name="Demirbag Z."/>
            <person name="Kati H."/>
        </authorList>
    </citation>
    <scope>NUCLEOTIDE SEQUENCE [LARGE SCALE GENOMIC DNA]</scope>
    <source>
        <strain evidence="5 6">Tp2</strain>
    </source>
</reference>
<dbReference type="SUPFAM" id="SSF47413">
    <property type="entry name" value="lambda repressor-like DNA-binding domains"/>
    <property type="match status" value="1"/>
</dbReference>
<evidence type="ECO:0000256" key="2">
    <source>
        <dbReference type="ARBA" id="ARBA00023125"/>
    </source>
</evidence>
<accession>A0A2S5ITV6</accession>
<dbReference type="Pfam" id="PF00356">
    <property type="entry name" value="LacI"/>
    <property type="match status" value="1"/>
</dbReference>
<keyword evidence="6" id="KW-1185">Reference proteome</keyword>
<proteinExistence type="predicted"/>
<keyword evidence="2" id="KW-0238">DNA-binding</keyword>
<dbReference type="RefSeq" id="WP_104122661.1">
    <property type="nucleotide sequence ID" value="NZ_PRKW01000007.1"/>
</dbReference>
<dbReference type="SUPFAM" id="SSF53822">
    <property type="entry name" value="Periplasmic binding protein-like I"/>
    <property type="match status" value="1"/>
</dbReference>
<dbReference type="InterPro" id="IPR000843">
    <property type="entry name" value="HTH_LacI"/>
</dbReference>
<evidence type="ECO:0000259" key="4">
    <source>
        <dbReference type="PROSITE" id="PS50932"/>
    </source>
</evidence>
<gene>
    <name evidence="5" type="ORF">C4K88_16000</name>
</gene>
<dbReference type="GO" id="GO:0000976">
    <property type="term" value="F:transcription cis-regulatory region binding"/>
    <property type="evidence" value="ECO:0007669"/>
    <property type="project" value="TreeGrafter"/>
</dbReference>
<dbReference type="PANTHER" id="PTHR30146:SF109">
    <property type="entry name" value="HTH-TYPE TRANSCRIPTIONAL REGULATOR GALS"/>
    <property type="match status" value="1"/>
</dbReference>
<dbReference type="InterPro" id="IPR010982">
    <property type="entry name" value="Lambda_DNA-bd_dom_sf"/>
</dbReference>
<dbReference type="Gene3D" id="1.10.260.40">
    <property type="entry name" value="lambda repressor-like DNA-binding domains"/>
    <property type="match status" value="1"/>
</dbReference>
<evidence type="ECO:0000313" key="6">
    <source>
        <dbReference type="Proteomes" id="UP000239297"/>
    </source>
</evidence>
<evidence type="ECO:0000256" key="3">
    <source>
        <dbReference type="ARBA" id="ARBA00023163"/>
    </source>
</evidence>
<evidence type="ECO:0000256" key="1">
    <source>
        <dbReference type="ARBA" id="ARBA00023015"/>
    </source>
</evidence>
<dbReference type="Gene3D" id="3.40.50.2300">
    <property type="match status" value="2"/>
</dbReference>
<dbReference type="CDD" id="cd01392">
    <property type="entry name" value="HTH_LacI"/>
    <property type="match status" value="1"/>
</dbReference>
<keyword evidence="3" id="KW-0804">Transcription</keyword>
<dbReference type="CDD" id="cd06267">
    <property type="entry name" value="PBP1_LacI_sugar_binding-like"/>
    <property type="match status" value="1"/>
</dbReference>